<feature type="region of interest" description="Disordered" evidence="10">
    <location>
        <begin position="167"/>
        <end position="189"/>
    </location>
</feature>
<name>F5S9B3_KINKI</name>
<gene>
    <name evidence="11" type="primary">rplC2</name>
    <name evidence="7" type="synonym">rplC</name>
    <name evidence="11" type="ORF">HMPREF0476_1796</name>
</gene>
<dbReference type="GO" id="GO:0006412">
    <property type="term" value="P:translation"/>
    <property type="evidence" value="ECO:0007669"/>
    <property type="project" value="UniProtKB-UniRule"/>
</dbReference>
<comment type="PTM">
    <text evidence="7">Methylated by PrmB.</text>
</comment>
<dbReference type="HOGENOM" id="CLU_044142_4_1_4"/>
<dbReference type="InterPro" id="IPR019926">
    <property type="entry name" value="Ribosomal_uL3_CS"/>
</dbReference>
<proteinExistence type="inferred from homology"/>
<comment type="subunit">
    <text evidence="7 9">Part of the 50S ribosomal subunit. Forms a cluster with proteins L14 and L19.</text>
</comment>
<keyword evidence="12" id="KW-1185">Reference proteome</keyword>
<sequence length="251" mass="27139">MKIWYSFELGIYVKSLFYVHLDCPIVGNPLNYKEIIMTLGLVGRKVGMTRVFTEQGASIPVTVLEMSANRVTQVKSKEADGYTAVQVTFGQKKAKHVNKAQAGHFAKAGVEAGRGLHEFPVSEEKAAELKAGDIITVELFQAGQLVDVTGTSKGKGFSGTIKRHNFGAQRTSHGNSRSHRVPGSIGMAQDPGRVFPGKRMAGQYGNTQSTVQHLEIIRVDVERNLLLVKGAVPGAVNSDVVIRHSVKKVGA</sequence>
<dbReference type="GO" id="GO:0022625">
    <property type="term" value="C:cytosolic large ribosomal subunit"/>
    <property type="evidence" value="ECO:0007669"/>
    <property type="project" value="TreeGrafter"/>
</dbReference>
<dbReference type="STRING" id="504.KKKWG1_0226"/>
<dbReference type="NCBIfam" id="TIGR03625">
    <property type="entry name" value="L3_bact"/>
    <property type="match status" value="1"/>
</dbReference>
<evidence type="ECO:0000256" key="3">
    <source>
        <dbReference type="ARBA" id="ARBA00022884"/>
    </source>
</evidence>
<protein>
    <recommendedName>
        <fullName evidence="6 7">Large ribosomal subunit protein uL3</fullName>
    </recommendedName>
</protein>
<dbReference type="InterPro" id="IPR009000">
    <property type="entry name" value="Transl_B-barrel_sf"/>
</dbReference>
<keyword evidence="2 7" id="KW-0699">rRNA-binding</keyword>
<dbReference type="SUPFAM" id="SSF50447">
    <property type="entry name" value="Translation proteins"/>
    <property type="match status" value="1"/>
</dbReference>
<dbReference type="InterPro" id="IPR019927">
    <property type="entry name" value="Ribosomal_uL3_bac/org-type"/>
</dbReference>
<evidence type="ECO:0000313" key="12">
    <source>
        <dbReference type="Proteomes" id="UP000004207"/>
    </source>
</evidence>
<dbReference type="AlphaFoldDB" id="F5S9B3"/>
<dbReference type="FunFam" id="3.30.160.810:FF:000001">
    <property type="entry name" value="50S ribosomal protein L3"/>
    <property type="match status" value="1"/>
</dbReference>
<evidence type="ECO:0000256" key="4">
    <source>
        <dbReference type="ARBA" id="ARBA00022980"/>
    </source>
</evidence>
<evidence type="ECO:0000256" key="10">
    <source>
        <dbReference type="SAM" id="MobiDB-lite"/>
    </source>
</evidence>
<dbReference type="FunFam" id="2.40.30.10:FF:000004">
    <property type="entry name" value="50S ribosomal protein L3"/>
    <property type="match status" value="1"/>
</dbReference>
<dbReference type="PANTHER" id="PTHR11229">
    <property type="entry name" value="50S RIBOSOMAL PROTEIN L3"/>
    <property type="match status" value="1"/>
</dbReference>
<evidence type="ECO:0000256" key="8">
    <source>
        <dbReference type="RuleBase" id="RU003905"/>
    </source>
</evidence>
<keyword evidence="4 7" id="KW-0689">Ribosomal protein</keyword>
<dbReference type="Proteomes" id="UP000004207">
    <property type="component" value="Unassembled WGS sequence"/>
</dbReference>
<keyword evidence="5 7" id="KW-0687">Ribonucleoprotein</keyword>
<dbReference type="Gene3D" id="2.40.30.10">
    <property type="entry name" value="Translation factors"/>
    <property type="match status" value="1"/>
</dbReference>
<evidence type="ECO:0000256" key="6">
    <source>
        <dbReference type="ARBA" id="ARBA00035243"/>
    </source>
</evidence>
<dbReference type="GO" id="GO:0019843">
    <property type="term" value="F:rRNA binding"/>
    <property type="evidence" value="ECO:0007669"/>
    <property type="project" value="UniProtKB-UniRule"/>
</dbReference>
<evidence type="ECO:0000256" key="2">
    <source>
        <dbReference type="ARBA" id="ARBA00022730"/>
    </source>
</evidence>
<comment type="caution">
    <text evidence="11">The sequence shown here is derived from an EMBL/GenBank/DDBJ whole genome shotgun (WGS) entry which is preliminary data.</text>
</comment>
<dbReference type="PANTHER" id="PTHR11229:SF16">
    <property type="entry name" value="LARGE RIBOSOMAL SUBUNIT PROTEIN UL3C"/>
    <property type="match status" value="1"/>
</dbReference>
<dbReference type="eggNOG" id="COG0087">
    <property type="taxonomic scope" value="Bacteria"/>
</dbReference>
<accession>F5S9B3</accession>
<dbReference type="Gene3D" id="3.30.160.810">
    <property type="match status" value="1"/>
</dbReference>
<reference evidence="11 12" key="1">
    <citation type="submission" date="2011-04" db="EMBL/GenBank/DDBJ databases">
        <authorList>
            <person name="Muzny D."/>
            <person name="Qin X."/>
            <person name="Deng J."/>
            <person name="Jiang H."/>
            <person name="Liu Y."/>
            <person name="Qu J."/>
            <person name="Song X.-Z."/>
            <person name="Zhang L."/>
            <person name="Thornton R."/>
            <person name="Coyle M."/>
            <person name="Francisco L."/>
            <person name="Jackson L."/>
            <person name="Javaid M."/>
            <person name="Korchina V."/>
            <person name="Kovar C."/>
            <person name="Mata R."/>
            <person name="Mathew T."/>
            <person name="Ngo R."/>
            <person name="Nguyen L."/>
            <person name="Nguyen N."/>
            <person name="Okwuonu G."/>
            <person name="Ongeri F."/>
            <person name="Pham C."/>
            <person name="Simmons D."/>
            <person name="Wilczek-Boney K."/>
            <person name="Hale W."/>
            <person name="Jakkamsetti A."/>
            <person name="Pham P."/>
            <person name="Ruth R."/>
            <person name="San Lucas F."/>
            <person name="Warren J."/>
            <person name="Zhang J."/>
            <person name="Zhao Z."/>
            <person name="Zhou C."/>
            <person name="Zhu D."/>
            <person name="Lee S."/>
            <person name="Bess C."/>
            <person name="Blankenburg K."/>
            <person name="Forbes L."/>
            <person name="Fu Q."/>
            <person name="Gubbala S."/>
            <person name="Hirani K."/>
            <person name="Jayaseelan J.C."/>
            <person name="Lara F."/>
            <person name="Munidasa M."/>
            <person name="Palculict T."/>
            <person name="Patil S."/>
            <person name="Pu L.-L."/>
            <person name="Saada N."/>
            <person name="Tang L."/>
            <person name="Weissenberger G."/>
            <person name="Zhu Y."/>
            <person name="Hemphill L."/>
            <person name="Shang Y."/>
            <person name="Youmans B."/>
            <person name="Ayvaz T."/>
            <person name="Ross M."/>
            <person name="Santibanez J."/>
            <person name="Aqrawi P."/>
            <person name="Gross S."/>
            <person name="Joshi V."/>
            <person name="Fowler G."/>
            <person name="Nazareth L."/>
            <person name="Reid J."/>
            <person name="Worley K."/>
            <person name="Petrosino J."/>
            <person name="Highlander S."/>
            <person name="Gibbs R."/>
        </authorList>
    </citation>
    <scope>NUCLEOTIDE SEQUENCE [LARGE SCALE GENOMIC DNA]</scope>
    <source>
        <strain evidence="11 12">ATCC 23330</strain>
    </source>
</reference>
<keyword evidence="7" id="KW-0488">Methylation</keyword>
<dbReference type="PROSITE" id="PS00474">
    <property type="entry name" value="RIBOSOMAL_L3"/>
    <property type="match status" value="1"/>
</dbReference>
<dbReference type="GO" id="GO:0003735">
    <property type="term" value="F:structural constituent of ribosome"/>
    <property type="evidence" value="ECO:0007669"/>
    <property type="project" value="UniProtKB-UniRule"/>
</dbReference>
<dbReference type="InterPro" id="IPR000597">
    <property type="entry name" value="Ribosomal_uL3"/>
</dbReference>
<evidence type="ECO:0000256" key="7">
    <source>
        <dbReference type="HAMAP-Rule" id="MF_01325"/>
    </source>
</evidence>
<dbReference type="HAMAP" id="MF_01325_B">
    <property type="entry name" value="Ribosomal_uL3_B"/>
    <property type="match status" value="1"/>
</dbReference>
<evidence type="ECO:0000313" key="11">
    <source>
        <dbReference type="EMBL" id="EGK07518.1"/>
    </source>
</evidence>
<dbReference type="Pfam" id="PF00297">
    <property type="entry name" value="Ribosomal_L3"/>
    <property type="match status" value="1"/>
</dbReference>
<feature type="modified residue" description="N5-methylglutamine" evidence="7">
    <location>
        <position position="189"/>
    </location>
</feature>
<comment type="similarity">
    <text evidence="1 7 8">Belongs to the universal ribosomal protein uL3 family.</text>
</comment>
<organism evidence="11 12">
    <name type="scientific">Kingella kingae ATCC 23330</name>
    <dbReference type="NCBI Taxonomy" id="887327"/>
    <lineage>
        <taxon>Bacteria</taxon>
        <taxon>Pseudomonadati</taxon>
        <taxon>Pseudomonadota</taxon>
        <taxon>Betaproteobacteria</taxon>
        <taxon>Neisseriales</taxon>
        <taxon>Neisseriaceae</taxon>
        <taxon>Kingella</taxon>
    </lineage>
</organism>
<evidence type="ECO:0000256" key="5">
    <source>
        <dbReference type="ARBA" id="ARBA00023274"/>
    </source>
</evidence>
<dbReference type="EMBL" id="AFHS01000058">
    <property type="protein sequence ID" value="EGK07518.1"/>
    <property type="molecule type" value="Genomic_DNA"/>
</dbReference>
<evidence type="ECO:0000256" key="9">
    <source>
        <dbReference type="RuleBase" id="RU003906"/>
    </source>
</evidence>
<evidence type="ECO:0000256" key="1">
    <source>
        <dbReference type="ARBA" id="ARBA00006540"/>
    </source>
</evidence>
<comment type="function">
    <text evidence="7 9">One of the primary rRNA binding proteins, it binds directly near the 3'-end of the 23S rRNA, where it nucleates assembly of the 50S subunit.</text>
</comment>
<keyword evidence="3 7" id="KW-0694">RNA-binding</keyword>